<name>A7N345_VIBC1</name>
<organism evidence="1 2">
    <name type="scientific">Vibrio campbellii (strain ATCC BAA-1116)</name>
    <dbReference type="NCBI Taxonomy" id="2902295"/>
    <lineage>
        <taxon>Bacteria</taxon>
        <taxon>Pseudomonadati</taxon>
        <taxon>Pseudomonadota</taxon>
        <taxon>Gammaproteobacteria</taxon>
        <taxon>Vibrionales</taxon>
        <taxon>Vibrionaceae</taxon>
        <taxon>Vibrio</taxon>
    </lineage>
</organism>
<evidence type="ECO:0008006" key="3">
    <source>
        <dbReference type="Google" id="ProtNLM"/>
    </source>
</evidence>
<proteinExistence type="predicted"/>
<reference evidence="1 2" key="1">
    <citation type="submission" date="2007-08" db="EMBL/GenBank/DDBJ databases">
        <authorList>
            <consortium name="The Vibrio harveyi Genome Sequencing Project"/>
            <person name="Bassler B."/>
            <person name="Clifton S.W."/>
            <person name="Fulton L."/>
            <person name="Delehaunty K."/>
            <person name="Fronick C."/>
            <person name="Harrison M."/>
            <person name="Markivic C."/>
            <person name="Fulton R."/>
            <person name="Tin-Wollam A.-M."/>
            <person name="Shah N."/>
            <person name="Pepin K."/>
            <person name="Nash W."/>
            <person name="Thiruvilangam P."/>
            <person name="Bhonagiri V."/>
            <person name="Waters C."/>
            <person name="Tu K.C."/>
            <person name="Irgon J."/>
            <person name="Wilson R.K."/>
        </authorList>
    </citation>
    <scope>NUCLEOTIDE SEQUENCE [LARGE SCALE GENOMIC DNA]</scope>
    <source>
        <strain evidence="2">ATCC BAA-1116 / BB120</strain>
    </source>
</reference>
<evidence type="ECO:0000313" key="1">
    <source>
        <dbReference type="EMBL" id="ABU73001.1"/>
    </source>
</evidence>
<dbReference type="AlphaFoldDB" id="A7N345"/>
<dbReference type="PATRIC" id="fig|338187.36.peg.3980"/>
<dbReference type="Proteomes" id="UP000008152">
    <property type="component" value="Chromosome II"/>
</dbReference>
<dbReference type="InterPro" id="IPR011990">
    <property type="entry name" value="TPR-like_helical_dom_sf"/>
</dbReference>
<dbReference type="SUPFAM" id="SSF48452">
    <property type="entry name" value="TPR-like"/>
    <property type="match status" value="1"/>
</dbReference>
<gene>
    <name evidence="1" type="ordered locus">VIBHAR_05095</name>
</gene>
<evidence type="ECO:0000313" key="2">
    <source>
        <dbReference type="Proteomes" id="UP000008152"/>
    </source>
</evidence>
<accession>A7N345</accession>
<sequence length="167" mass="19188">MKMNIEQCWMRYLKAEQLMEQGHWPEAHRLYEDVLSHLPNHIHSALENDLTKPCQFVCLISGLRDASVAQSEILNKLGMQQEAFSALNQSYALFQFLQLESHDLIGRVSQLLSKQSEDLLAHMAAFCSAQRNAQWMIELDHVTRAHEQFLYLQAMTAAEAGTSHLYN</sequence>
<dbReference type="EMBL" id="CP000790">
    <property type="protein sequence ID" value="ABU73001.1"/>
    <property type="molecule type" value="Genomic_DNA"/>
</dbReference>
<dbReference type="KEGG" id="vha:VIBHAR_05095"/>
<protein>
    <recommendedName>
        <fullName evidence="3">Tetratricopeptide repeat protein</fullName>
    </recommendedName>
</protein>